<evidence type="ECO:0000256" key="15">
    <source>
        <dbReference type="ARBA" id="ARBA00023134"/>
    </source>
</evidence>
<evidence type="ECO:0000256" key="10">
    <source>
        <dbReference type="ARBA" id="ARBA00022573"/>
    </source>
</evidence>
<evidence type="ECO:0000256" key="7">
    <source>
        <dbReference type="ARBA" id="ARBA00007490"/>
    </source>
</evidence>
<organism evidence="20 21">
    <name type="scientific">Megasphaera elsdenii</name>
    <dbReference type="NCBI Taxonomy" id="907"/>
    <lineage>
        <taxon>Bacteria</taxon>
        <taxon>Bacillati</taxon>
        <taxon>Bacillota</taxon>
        <taxon>Negativicutes</taxon>
        <taxon>Veillonellales</taxon>
        <taxon>Veillonellaceae</taxon>
        <taxon>Megasphaera</taxon>
    </lineage>
</organism>
<name>A0A2S0M7M1_MEGEL</name>
<dbReference type="GO" id="GO:0005525">
    <property type="term" value="F:GTP binding"/>
    <property type="evidence" value="ECO:0007669"/>
    <property type="project" value="UniProtKB-KW"/>
</dbReference>
<evidence type="ECO:0000256" key="9">
    <source>
        <dbReference type="ARBA" id="ARBA00012523"/>
    </source>
</evidence>
<dbReference type="NCBIfam" id="NF004469">
    <property type="entry name" value="PRK05800.1"/>
    <property type="match status" value="1"/>
</dbReference>
<evidence type="ECO:0000256" key="12">
    <source>
        <dbReference type="ARBA" id="ARBA00022741"/>
    </source>
</evidence>
<dbReference type="AlphaFoldDB" id="A0A2S0M7M1"/>
<evidence type="ECO:0000256" key="19">
    <source>
        <dbReference type="PIRSR" id="PIRSR006135-2"/>
    </source>
</evidence>
<dbReference type="GO" id="GO:0005524">
    <property type="term" value="F:ATP binding"/>
    <property type="evidence" value="ECO:0007669"/>
    <property type="project" value="UniProtKB-KW"/>
</dbReference>
<comment type="pathway">
    <text evidence="5">Cofactor biosynthesis; adenosylcobalamin biosynthesis; adenosylcobalamin from cob(II)yrinate a,c-diamide: step 6/7.</text>
</comment>
<evidence type="ECO:0000256" key="16">
    <source>
        <dbReference type="ARBA" id="ARBA00029570"/>
    </source>
</evidence>
<evidence type="ECO:0000256" key="17">
    <source>
        <dbReference type="ARBA" id="ARBA00030571"/>
    </source>
</evidence>
<keyword evidence="11 20" id="KW-0808">Transferase</keyword>
<dbReference type="PANTHER" id="PTHR34848">
    <property type="match status" value="1"/>
</dbReference>
<sequence length="191" mass="21146">METSNIILVTGGARSGKSAFAERYAAALPGRHAYVATARIFDEEMARRIAAHRRRRPSSWQTWEIPEDLPGTMERLCRSSDVVLVDCLTLYFSNYLFAHDGEADEVLIDGALAELKTVMAAFRQAGVTAIFVTNELGCGIVPMEHVSRLYRDLIGKINQAAAAEADEVYLSVCGITTELKQRAVRLPEVKR</sequence>
<accession>A0A2S0M7M1</accession>
<feature type="binding site" evidence="19">
    <location>
        <position position="64"/>
    </location>
    <ligand>
        <name>GTP</name>
        <dbReference type="ChEBI" id="CHEBI:37565"/>
    </ligand>
</feature>
<keyword evidence="13 20" id="KW-0418">Kinase</keyword>
<dbReference type="Pfam" id="PF02283">
    <property type="entry name" value="CobU"/>
    <property type="match status" value="1"/>
</dbReference>
<keyword evidence="12 19" id="KW-0547">Nucleotide-binding</keyword>
<keyword evidence="15 19" id="KW-0342">GTP-binding</keyword>
<dbReference type="EC" id="2.7.1.156" evidence="8"/>
<feature type="binding site" evidence="19">
    <location>
        <begin position="36"/>
        <end position="38"/>
    </location>
    <ligand>
        <name>GTP</name>
        <dbReference type="ChEBI" id="CHEBI:37565"/>
    </ligand>
</feature>
<dbReference type="GO" id="GO:0009236">
    <property type="term" value="P:cobalamin biosynthetic process"/>
    <property type="evidence" value="ECO:0007669"/>
    <property type="project" value="UniProtKB-UniPathway"/>
</dbReference>
<dbReference type="SUPFAM" id="SSF52540">
    <property type="entry name" value="P-loop containing nucleoside triphosphate hydrolases"/>
    <property type="match status" value="1"/>
</dbReference>
<evidence type="ECO:0000256" key="6">
    <source>
        <dbReference type="ARBA" id="ARBA00005159"/>
    </source>
</evidence>
<evidence type="ECO:0000256" key="5">
    <source>
        <dbReference type="ARBA" id="ARBA00004692"/>
    </source>
</evidence>
<dbReference type="InterPro" id="IPR027417">
    <property type="entry name" value="P-loop_NTPase"/>
</dbReference>
<evidence type="ECO:0000256" key="11">
    <source>
        <dbReference type="ARBA" id="ARBA00022679"/>
    </source>
</evidence>
<feature type="binding site" evidence="19">
    <location>
        <begin position="11"/>
        <end position="18"/>
    </location>
    <ligand>
        <name>GTP</name>
        <dbReference type="ChEBI" id="CHEBI:37565"/>
    </ligand>
</feature>
<keyword evidence="14" id="KW-0067">ATP-binding</keyword>
<evidence type="ECO:0000256" key="2">
    <source>
        <dbReference type="ARBA" id="ARBA00000711"/>
    </source>
</evidence>
<comment type="similarity">
    <text evidence="7">Belongs to the CobU/CobP family.</text>
</comment>
<dbReference type="PIRSF" id="PIRSF006135">
    <property type="entry name" value="CobU"/>
    <property type="match status" value="1"/>
</dbReference>
<evidence type="ECO:0000256" key="8">
    <source>
        <dbReference type="ARBA" id="ARBA00012016"/>
    </source>
</evidence>
<evidence type="ECO:0000256" key="1">
    <source>
        <dbReference type="ARBA" id="ARBA00000312"/>
    </source>
</evidence>
<dbReference type="GO" id="GO:0008820">
    <property type="term" value="F:cobinamide phosphate guanylyltransferase activity"/>
    <property type="evidence" value="ECO:0007669"/>
    <property type="project" value="UniProtKB-EC"/>
</dbReference>
<evidence type="ECO:0000256" key="18">
    <source>
        <dbReference type="PIRSR" id="PIRSR006135-1"/>
    </source>
</evidence>
<dbReference type="OrthoDB" id="9799422at2"/>
<dbReference type="CDD" id="cd00544">
    <property type="entry name" value="CobU"/>
    <property type="match status" value="1"/>
</dbReference>
<dbReference type="GeneID" id="97491963"/>
<dbReference type="Gene3D" id="3.40.50.300">
    <property type="entry name" value="P-loop containing nucleotide triphosphate hydrolases"/>
    <property type="match status" value="1"/>
</dbReference>
<proteinExistence type="inferred from homology"/>
<evidence type="ECO:0000256" key="13">
    <source>
        <dbReference type="ARBA" id="ARBA00022777"/>
    </source>
</evidence>
<dbReference type="InterPro" id="IPR003203">
    <property type="entry name" value="CobU/CobP"/>
</dbReference>
<dbReference type="EC" id="2.7.7.62" evidence="9"/>
<comment type="function">
    <text evidence="4">Catalyzes ATP-dependent phosphorylation of adenosylcobinamide and addition of GMP to adenosylcobinamide phosphate.</text>
</comment>
<keyword evidence="20" id="KW-0548">Nucleotidyltransferase</keyword>
<feature type="binding site" evidence="19">
    <location>
        <position position="86"/>
    </location>
    <ligand>
        <name>GTP</name>
        <dbReference type="ChEBI" id="CHEBI:37565"/>
    </ligand>
</feature>
<dbReference type="EMBL" id="CP027569">
    <property type="protein sequence ID" value="AVO27427.1"/>
    <property type="molecule type" value="Genomic_DNA"/>
</dbReference>
<evidence type="ECO:0000313" key="21">
    <source>
        <dbReference type="Proteomes" id="UP000238358"/>
    </source>
</evidence>
<evidence type="ECO:0000256" key="4">
    <source>
        <dbReference type="ARBA" id="ARBA00003889"/>
    </source>
</evidence>
<evidence type="ECO:0000313" key="20">
    <source>
        <dbReference type="EMBL" id="AVO27427.1"/>
    </source>
</evidence>
<evidence type="ECO:0000256" key="14">
    <source>
        <dbReference type="ARBA" id="ARBA00022840"/>
    </source>
</evidence>
<reference evidence="20 21" key="1">
    <citation type="journal article" date="2018" name="Genome Announc.">
        <title>Complete genomes of two Megasphaera elsdenii strains, NCIMB 702410 and ATCC 25940.</title>
        <authorList>
            <person name="Hatmaker E.A."/>
            <person name="O'Dell K."/>
            <person name="Riley L.A."/>
            <person name="Klingeman D.M."/>
            <person name="Guss A.M."/>
        </authorList>
    </citation>
    <scope>NUCLEOTIDE SEQUENCE [LARGE SCALE GENOMIC DNA]</scope>
    <source>
        <strain evidence="20 21">NCIMB702410</strain>
    </source>
</reference>
<dbReference type="Proteomes" id="UP000238358">
    <property type="component" value="Chromosome"/>
</dbReference>
<keyword evidence="10" id="KW-0169">Cobalamin biosynthesis</keyword>
<feature type="binding site" evidence="19">
    <location>
        <begin position="53"/>
        <end position="56"/>
    </location>
    <ligand>
        <name>GTP</name>
        <dbReference type="ChEBI" id="CHEBI:37565"/>
    </ligand>
</feature>
<evidence type="ECO:0000256" key="3">
    <source>
        <dbReference type="ARBA" id="ARBA00001522"/>
    </source>
</evidence>
<dbReference type="UniPathway" id="UPA00148">
    <property type="reaction ID" value="UER00236"/>
</dbReference>
<comment type="catalytic activity">
    <reaction evidence="3">
        <text>adenosylcob(III)inamide + GTP = adenosylcob(III)inamide phosphate + GDP + H(+)</text>
        <dbReference type="Rhea" id="RHEA:15765"/>
        <dbReference type="ChEBI" id="CHEBI:2480"/>
        <dbReference type="ChEBI" id="CHEBI:15378"/>
        <dbReference type="ChEBI" id="CHEBI:37565"/>
        <dbReference type="ChEBI" id="CHEBI:58189"/>
        <dbReference type="ChEBI" id="CHEBI:58502"/>
        <dbReference type="EC" id="2.7.1.156"/>
    </reaction>
</comment>
<feature type="active site" description="GMP-histidine intermediate" evidence="18">
    <location>
        <position position="52"/>
    </location>
</feature>
<comment type="catalytic activity">
    <reaction evidence="1">
        <text>adenosylcob(III)inamide + ATP = adenosylcob(III)inamide phosphate + ADP + H(+)</text>
        <dbReference type="Rhea" id="RHEA:15769"/>
        <dbReference type="ChEBI" id="CHEBI:2480"/>
        <dbReference type="ChEBI" id="CHEBI:15378"/>
        <dbReference type="ChEBI" id="CHEBI:30616"/>
        <dbReference type="ChEBI" id="CHEBI:58502"/>
        <dbReference type="ChEBI" id="CHEBI:456216"/>
        <dbReference type="EC" id="2.7.1.156"/>
    </reaction>
</comment>
<dbReference type="GO" id="GO:0043752">
    <property type="term" value="F:adenosylcobinamide kinase activity"/>
    <property type="evidence" value="ECO:0007669"/>
    <property type="project" value="UniProtKB-EC"/>
</dbReference>
<dbReference type="RefSeq" id="WP_014015955.1">
    <property type="nucleotide sequence ID" value="NZ_CALDUZ010000052.1"/>
</dbReference>
<protein>
    <recommendedName>
        <fullName evidence="16">Adenosylcobinamide kinase</fullName>
        <ecNumber evidence="8">2.7.1.156</ecNumber>
        <ecNumber evidence="9">2.7.7.62</ecNumber>
    </recommendedName>
    <alternativeName>
        <fullName evidence="17">Adenosylcobinamide-phosphate guanylyltransferase</fullName>
    </alternativeName>
</protein>
<dbReference type="PANTHER" id="PTHR34848:SF1">
    <property type="entry name" value="BIFUNCTIONAL ADENOSYLCOBALAMIN BIOSYNTHESIS PROTEIN COBU"/>
    <property type="match status" value="1"/>
</dbReference>
<comment type="catalytic activity">
    <reaction evidence="2">
        <text>adenosylcob(III)inamide phosphate + GTP + H(+) = adenosylcob(III)inamide-GDP + diphosphate</text>
        <dbReference type="Rhea" id="RHEA:22712"/>
        <dbReference type="ChEBI" id="CHEBI:15378"/>
        <dbReference type="ChEBI" id="CHEBI:33019"/>
        <dbReference type="ChEBI" id="CHEBI:37565"/>
        <dbReference type="ChEBI" id="CHEBI:58502"/>
        <dbReference type="ChEBI" id="CHEBI:60487"/>
        <dbReference type="EC" id="2.7.7.62"/>
    </reaction>
</comment>
<gene>
    <name evidence="20" type="ORF">C6Y28_07355</name>
</gene>
<comment type="pathway">
    <text evidence="6">Cofactor biosynthesis; adenosylcobalamin biosynthesis; adenosylcobalamin from cob(II)yrinate a,c-diamide: step 5/7.</text>
</comment>